<dbReference type="EMBL" id="AAQH01000011">
    <property type="protein sequence ID" value="EAT11935.1"/>
    <property type="molecule type" value="Genomic_DNA"/>
</dbReference>
<protein>
    <submittedName>
        <fullName evidence="2">Methyl-accepting chemotaxis protein</fullName>
    </submittedName>
</protein>
<dbReference type="HOGENOM" id="CLU_1365051_0_0_6"/>
<sequence>MQAVEPNYSQSNTHQIANQTAIAASISGHLHKASLIAQRMALTAKNSRAMVLRAGSAAAGLKVISDYFGELATRTIELSKTINVAAISISQNSVKQWQTQGFVDRVYSAYQKLESKQQRQLQQALDFADNHLNNLNHNLRKELSQLDNALGEIQQFMQSSNVVAVTFRLEATQTGEFQPMLEAMANNISKLTDDIKALITMSSNMLHHIKRD</sequence>
<gene>
    <name evidence="2" type="ORF">RED65_11360</name>
</gene>
<evidence type="ECO:0000313" key="2">
    <source>
        <dbReference type="EMBL" id="EAT11935.1"/>
    </source>
</evidence>
<keyword evidence="1" id="KW-0175">Coiled coil</keyword>
<feature type="coiled-coil region" evidence="1">
    <location>
        <begin position="118"/>
        <end position="152"/>
    </location>
</feature>
<organism evidence="2 3">
    <name type="scientific">Bermanella marisrubri</name>
    <dbReference type="NCBI Taxonomy" id="207949"/>
    <lineage>
        <taxon>Bacteria</taxon>
        <taxon>Pseudomonadati</taxon>
        <taxon>Pseudomonadota</taxon>
        <taxon>Gammaproteobacteria</taxon>
        <taxon>Oceanospirillales</taxon>
        <taxon>Oceanospirillaceae</taxon>
        <taxon>Bermanella</taxon>
    </lineage>
</organism>
<dbReference type="AlphaFoldDB" id="Q1N1B6"/>
<accession>Q1N1B6</accession>
<keyword evidence="3" id="KW-1185">Reference proteome</keyword>
<name>Q1N1B6_9GAMM</name>
<reference evidence="2 3" key="1">
    <citation type="submission" date="2006-03" db="EMBL/GenBank/DDBJ databases">
        <authorList>
            <person name="Pinhassi J."/>
            <person name="Pedros-Alio C."/>
            <person name="Ferriera S."/>
            <person name="Johnson J."/>
            <person name="Kravitz S."/>
            <person name="Halpern A."/>
            <person name="Remington K."/>
            <person name="Beeson K."/>
            <person name="Tran B."/>
            <person name="Rogers Y.-H."/>
            <person name="Friedman R."/>
            <person name="Venter J.C."/>
        </authorList>
    </citation>
    <scope>NUCLEOTIDE SEQUENCE [LARGE SCALE GENOMIC DNA]</scope>
    <source>
        <strain evidence="2 3">RED65</strain>
    </source>
</reference>
<dbReference type="STRING" id="207949.RED65_11360"/>
<proteinExistence type="predicted"/>
<dbReference type="Proteomes" id="UP000004263">
    <property type="component" value="Unassembled WGS sequence"/>
</dbReference>
<dbReference type="OrthoDB" id="8442309at2"/>
<evidence type="ECO:0000256" key="1">
    <source>
        <dbReference type="SAM" id="Coils"/>
    </source>
</evidence>
<dbReference type="RefSeq" id="WP_007017399.1">
    <property type="nucleotide sequence ID" value="NZ_CH724113.1"/>
</dbReference>
<evidence type="ECO:0000313" key="3">
    <source>
        <dbReference type="Proteomes" id="UP000004263"/>
    </source>
</evidence>
<comment type="caution">
    <text evidence="2">The sequence shown here is derived from an EMBL/GenBank/DDBJ whole genome shotgun (WGS) entry which is preliminary data.</text>
</comment>